<protein>
    <submittedName>
        <fullName evidence="1">Uncharacterized protein</fullName>
    </submittedName>
</protein>
<name>A0A7W6VQA4_9HYPH</name>
<evidence type="ECO:0000313" key="2">
    <source>
        <dbReference type="Proteomes" id="UP000524492"/>
    </source>
</evidence>
<dbReference type="Proteomes" id="UP000524492">
    <property type="component" value="Unassembled WGS sequence"/>
</dbReference>
<evidence type="ECO:0000313" key="1">
    <source>
        <dbReference type="EMBL" id="MBB4194052.1"/>
    </source>
</evidence>
<dbReference type="EMBL" id="JACIFV010000016">
    <property type="protein sequence ID" value="MBB4194052.1"/>
    <property type="molecule type" value="Genomic_DNA"/>
</dbReference>
<sequence>MANSIEERQRALLEKIATDGVEIAYRTAIDVCQDPKSTSPARATAAATLFRVAGFFERRDPTAIKEPHEMTSEELAASIRAIEGRAKARNPDIFD</sequence>
<dbReference type="RefSeq" id="WP_184458730.1">
    <property type="nucleotide sequence ID" value="NZ_JACIFV010000016.1"/>
</dbReference>
<reference evidence="1 2" key="1">
    <citation type="submission" date="2020-08" db="EMBL/GenBank/DDBJ databases">
        <title>Genomic Encyclopedia of Type Strains, Phase IV (KMG-V): Genome sequencing to study the core and pangenomes of soil and plant-associated prokaryotes.</title>
        <authorList>
            <person name="Whitman W."/>
        </authorList>
    </citation>
    <scope>NUCLEOTIDE SEQUENCE [LARGE SCALE GENOMIC DNA]</scope>
    <source>
        <strain evidence="1 2">SEMIA 4074</strain>
    </source>
</reference>
<comment type="caution">
    <text evidence="1">The sequence shown here is derived from an EMBL/GenBank/DDBJ whole genome shotgun (WGS) entry which is preliminary data.</text>
</comment>
<accession>A0A7W6VQA4</accession>
<dbReference type="AlphaFoldDB" id="A0A7W6VQA4"/>
<keyword evidence="2" id="KW-1185">Reference proteome</keyword>
<proteinExistence type="predicted"/>
<gene>
    <name evidence="1" type="ORF">GGD53_004226</name>
</gene>
<organism evidence="1 2">
    <name type="scientific">Rhizobium aethiopicum</name>
    <dbReference type="NCBI Taxonomy" id="1138170"/>
    <lineage>
        <taxon>Bacteria</taxon>
        <taxon>Pseudomonadati</taxon>
        <taxon>Pseudomonadota</taxon>
        <taxon>Alphaproteobacteria</taxon>
        <taxon>Hyphomicrobiales</taxon>
        <taxon>Rhizobiaceae</taxon>
        <taxon>Rhizobium/Agrobacterium group</taxon>
        <taxon>Rhizobium</taxon>
    </lineage>
</organism>